<proteinExistence type="predicted"/>
<dbReference type="EMBL" id="HBGU01041495">
    <property type="protein sequence ID" value="CAD9471111.1"/>
    <property type="molecule type" value="Transcribed_RNA"/>
</dbReference>
<evidence type="ECO:0000313" key="2">
    <source>
        <dbReference type="EMBL" id="CAD9471113.1"/>
    </source>
</evidence>
<accession>A0A6U7G9L6</accession>
<protein>
    <submittedName>
        <fullName evidence="1">Uncharacterized protein</fullName>
    </submittedName>
</protein>
<dbReference type="EMBL" id="HBGU01041496">
    <property type="protein sequence ID" value="CAD9471113.1"/>
    <property type="molecule type" value="Transcribed_RNA"/>
</dbReference>
<organism evidence="1">
    <name type="scientific">Haptolina brevifila</name>
    <dbReference type="NCBI Taxonomy" id="156173"/>
    <lineage>
        <taxon>Eukaryota</taxon>
        <taxon>Haptista</taxon>
        <taxon>Haptophyta</taxon>
        <taxon>Prymnesiophyceae</taxon>
        <taxon>Prymnesiales</taxon>
        <taxon>Prymnesiaceae</taxon>
        <taxon>Haptolina</taxon>
    </lineage>
</organism>
<name>A0A6U7G9L6_9EUKA</name>
<dbReference type="AlphaFoldDB" id="A0A6U7G9L6"/>
<gene>
    <name evidence="1" type="ORF">CBRE1094_LOCUS22607</name>
    <name evidence="2" type="ORF">CBRE1094_LOCUS22608</name>
</gene>
<evidence type="ECO:0000313" key="1">
    <source>
        <dbReference type="EMBL" id="CAD9471111.1"/>
    </source>
</evidence>
<sequence>MMHMSMLLPDSNTLGPYIKPLGEWGDAMSNSGWHYIFLSDLESARGRLAQACRALYSRLSSRVYGVVSGVISEVAERPQVCAFFRRYMRTVIHGMLESTFDSLIYRLMAFILVLDAHSDSEETGRPIHSLYDEPDDLGDIGLEGLDINDDYYDNDDCF</sequence>
<reference evidence="1" key="1">
    <citation type="submission" date="2021-01" db="EMBL/GenBank/DDBJ databases">
        <authorList>
            <person name="Corre E."/>
            <person name="Pelletier E."/>
            <person name="Niang G."/>
            <person name="Scheremetjew M."/>
            <person name="Finn R."/>
            <person name="Kale V."/>
            <person name="Holt S."/>
            <person name="Cochrane G."/>
            <person name="Meng A."/>
            <person name="Brown T."/>
            <person name="Cohen L."/>
        </authorList>
    </citation>
    <scope>NUCLEOTIDE SEQUENCE</scope>
    <source>
        <strain evidence="1">UTEX LB 985</strain>
    </source>
</reference>